<evidence type="ECO:0000313" key="3">
    <source>
        <dbReference type="Proteomes" id="UP000002497"/>
    </source>
</evidence>
<keyword evidence="3" id="KW-1185">Reference proteome</keyword>
<feature type="region of interest" description="Disordered" evidence="1">
    <location>
        <begin position="1"/>
        <end position="37"/>
    </location>
</feature>
<organism evidence="3">
    <name type="scientific">Coccidioides posadasii (strain RMSCC 757 / Silveira)</name>
    <name type="common">Valley fever fungus</name>
    <dbReference type="NCBI Taxonomy" id="443226"/>
    <lineage>
        <taxon>Eukaryota</taxon>
        <taxon>Fungi</taxon>
        <taxon>Dikarya</taxon>
        <taxon>Ascomycota</taxon>
        <taxon>Pezizomycotina</taxon>
        <taxon>Eurotiomycetes</taxon>
        <taxon>Eurotiomycetidae</taxon>
        <taxon>Onygenales</taxon>
        <taxon>Onygenaceae</taxon>
        <taxon>Coccidioides</taxon>
    </lineage>
</organism>
<dbReference type="EMBL" id="GL636487">
    <property type="protein sequence ID" value="EFW21457.1"/>
    <property type="molecule type" value="Genomic_DNA"/>
</dbReference>
<evidence type="ECO:0000256" key="1">
    <source>
        <dbReference type="SAM" id="MobiDB-lite"/>
    </source>
</evidence>
<sequence>MYPPLFPSLSPIIPPDRSAGDVDSSHAHRGHRRRDQKNLAVCADGGGAMEGLLQGAQDTGAIAFLRELFKTSKEEKRINATLLITTTTMDIWGERQDIAYSYWSLLVSDIKMIQR</sequence>
<name>E9CVY0_COCPS</name>
<proteinExistence type="predicted"/>
<reference evidence="3" key="1">
    <citation type="journal article" date="2010" name="Genome Res.">
        <title>Population genomic sequencing of Coccidioides fungi reveals recent hybridization and transposon control.</title>
        <authorList>
            <person name="Neafsey D.E."/>
            <person name="Barker B.M."/>
            <person name="Sharpton T.J."/>
            <person name="Stajich J.E."/>
            <person name="Park D.J."/>
            <person name="Whiston E."/>
            <person name="Hung C.-Y."/>
            <person name="McMahan C."/>
            <person name="White J."/>
            <person name="Sykes S."/>
            <person name="Heiman D."/>
            <person name="Young S."/>
            <person name="Zeng Q."/>
            <person name="Abouelleil A."/>
            <person name="Aftuck L."/>
            <person name="Bessette D."/>
            <person name="Brown A."/>
            <person name="FitzGerald M."/>
            <person name="Lui A."/>
            <person name="Macdonald J.P."/>
            <person name="Priest M."/>
            <person name="Orbach M.J."/>
            <person name="Galgiani J.N."/>
            <person name="Kirkland T.N."/>
            <person name="Cole G.T."/>
            <person name="Birren B.W."/>
            <person name="Henn M.R."/>
            <person name="Taylor J.W."/>
            <person name="Rounsley S.D."/>
        </authorList>
    </citation>
    <scope>NUCLEOTIDE SEQUENCE [LARGE SCALE GENOMIC DNA]</scope>
    <source>
        <strain evidence="3">RMSCC 757 / Silveira</strain>
    </source>
</reference>
<dbReference type="VEuPathDB" id="FungiDB:CPSG_01613"/>
<dbReference type="Proteomes" id="UP000002497">
    <property type="component" value="Unassembled WGS sequence"/>
</dbReference>
<evidence type="ECO:0000313" key="2">
    <source>
        <dbReference type="EMBL" id="EFW21457.1"/>
    </source>
</evidence>
<dbReference type="AlphaFoldDB" id="E9CVY0"/>
<dbReference type="HOGENOM" id="CLU_2108798_0_0_1"/>
<protein>
    <submittedName>
        <fullName evidence="2">Predicted protein</fullName>
    </submittedName>
</protein>
<accession>E9CVY0</accession>
<gene>
    <name evidence="2" type="ORF">CPSG_01613</name>
</gene>
<reference evidence="3" key="2">
    <citation type="submission" date="2010-03" db="EMBL/GenBank/DDBJ databases">
        <title>The genome sequence of Coccidioides posadasii strain Silveira.</title>
        <authorList>
            <consortium name="The Broad Institute Genome Sequencing Center for Infectious Disease"/>
            <person name="Neafsey D."/>
            <person name="Orbach M."/>
            <person name="Henn M.R."/>
            <person name="Cole G.T."/>
            <person name="Galgiani J."/>
            <person name="Gardner M.J."/>
            <person name="Kirkland T.N."/>
            <person name="Taylor J.W."/>
            <person name="Young S.K."/>
            <person name="Zeng Q."/>
            <person name="Koehrsen M."/>
            <person name="Alvarado L."/>
            <person name="Berlin A."/>
            <person name="Borenstein D."/>
            <person name="Chapman S.B."/>
            <person name="Chen Z."/>
            <person name="Engels R."/>
            <person name="Freedman E."/>
            <person name="Gellesch M."/>
            <person name="Goldberg J."/>
            <person name="Griggs A."/>
            <person name="Gujja S."/>
            <person name="Heilman E."/>
            <person name="Heiman D."/>
            <person name="Howarth C."/>
            <person name="Jen D."/>
            <person name="Larson L."/>
            <person name="Mehta T."/>
            <person name="Neiman D."/>
            <person name="Park D."/>
            <person name="Pearson M."/>
            <person name="Richards J."/>
            <person name="Roberts A."/>
            <person name="Saif S."/>
            <person name="Shea T."/>
            <person name="Shenoy N."/>
            <person name="Sisk P."/>
            <person name="Stolte C."/>
            <person name="Sykes S."/>
            <person name="Walk T."/>
            <person name="White J."/>
            <person name="Yandava C."/>
            <person name="Haas B."/>
            <person name="Nusbaum C."/>
            <person name="Birren B."/>
        </authorList>
    </citation>
    <scope>NUCLEOTIDE SEQUENCE [LARGE SCALE GENOMIC DNA]</scope>
    <source>
        <strain evidence="3">RMSCC 757 / Silveira</strain>
    </source>
</reference>